<evidence type="ECO:0000313" key="1">
    <source>
        <dbReference type="EMBL" id="KAK7345512.1"/>
    </source>
</evidence>
<dbReference type="Proteomes" id="UP001367508">
    <property type="component" value="Unassembled WGS sequence"/>
</dbReference>
<evidence type="ECO:0000313" key="2">
    <source>
        <dbReference type="Proteomes" id="UP001367508"/>
    </source>
</evidence>
<keyword evidence="2" id="KW-1185">Reference proteome</keyword>
<organism evidence="1 2">
    <name type="scientific">Canavalia gladiata</name>
    <name type="common">Sword bean</name>
    <name type="synonym">Dolichos gladiatus</name>
    <dbReference type="NCBI Taxonomy" id="3824"/>
    <lineage>
        <taxon>Eukaryota</taxon>
        <taxon>Viridiplantae</taxon>
        <taxon>Streptophyta</taxon>
        <taxon>Embryophyta</taxon>
        <taxon>Tracheophyta</taxon>
        <taxon>Spermatophyta</taxon>
        <taxon>Magnoliopsida</taxon>
        <taxon>eudicotyledons</taxon>
        <taxon>Gunneridae</taxon>
        <taxon>Pentapetalae</taxon>
        <taxon>rosids</taxon>
        <taxon>fabids</taxon>
        <taxon>Fabales</taxon>
        <taxon>Fabaceae</taxon>
        <taxon>Papilionoideae</taxon>
        <taxon>50 kb inversion clade</taxon>
        <taxon>NPAAA clade</taxon>
        <taxon>indigoferoid/millettioid clade</taxon>
        <taxon>Phaseoleae</taxon>
        <taxon>Canavalia</taxon>
    </lineage>
</organism>
<gene>
    <name evidence="1" type="ORF">VNO77_16116</name>
</gene>
<name>A0AAN9QRT9_CANGL</name>
<proteinExistence type="predicted"/>
<sequence length="102" mass="11699">MKAARNMTIESWYSFQDYKLVSPLSLLYDMMYATFNTYGNGYLSDEQGIFEIIAFHRIGTSMGNPLASIVDLKEPIKSIICRCYVSDNFGNELSQESRFEIV</sequence>
<comment type="caution">
    <text evidence="1">The sequence shown here is derived from an EMBL/GenBank/DDBJ whole genome shotgun (WGS) entry which is preliminary data.</text>
</comment>
<dbReference type="EMBL" id="JAYMYQ010000003">
    <property type="protein sequence ID" value="KAK7345512.1"/>
    <property type="molecule type" value="Genomic_DNA"/>
</dbReference>
<dbReference type="AlphaFoldDB" id="A0AAN9QRT9"/>
<protein>
    <submittedName>
        <fullName evidence="1">Uncharacterized protein</fullName>
    </submittedName>
</protein>
<reference evidence="1 2" key="1">
    <citation type="submission" date="2024-01" db="EMBL/GenBank/DDBJ databases">
        <title>The genomes of 5 underutilized Papilionoideae crops provide insights into root nodulation and disease resistanc.</title>
        <authorList>
            <person name="Jiang F."/>
        </authorList>
    </citation>
    <scope>NUCLEOTIDE SEQUENCE [LARGE SCALE GENOMIC DNA]</scope>
    <source>
        <strain evidence="1">LVBAO_FW01</strain>
        <tissue evidence="1">Leaves</tissue>
    </source>
</reference>
<accession>A0AAN9QRT9</accession>